<gene>
    <name evidence="1" type="ORF">FHS18_005688</name>
</gene>
<name>A0A7W5FQL2_9BACL</name>
<dbReference type="EMBL" id="JACHXK010000020">
    <property type="protein sequence ID" value="MBB3113575.1"/>
    <property type="molecule type" value="Genomic_DNA"/>
</dbReference>
<organism evidence="1 2">
    <name type="scientific">Paenibacillus phyllosphaerae</name>
    <dbReference type="NCBI Taxonomy" id="274593"/>
    <lineage>
        <taxon>Bacteria</taxon>
        <taxon>Bacillati</taxon>
        <taxon>Bacillota</taxon>
        <taxon>Bacilli</taxon>
        <taxon>Bacillales</taxon>
        <taxon>Paenibacillaceae</taxon>
        <taxon>Paenibacillus</taxon>
    </lineage>
</organism>
<comment type="caution">
    <text evidence="1">The sequence shown here is derived from an EMBL/GenBank/DDBJ whole genome shotgun (WGS) entry which is preliminary data.</text>
</comment>
<accession>A0A7W5FQL2</accession>
<proteinExistence type="predicted"/>
<dbReference type="AlphaFoldDB" id="A0A7W5FQL2"/>
<reference evidence="1 2" key="1">
    <citation type="submission" date="2020-08" db="EMBL/GenBank/DDBJ databases">
        <title>Genomic Encyclopedia of Type Strains, Phase III (KMG-III): the genomes of soil and plant-associated and newly described type strains.</title>
        <authorList>
            <person name="Whitman W."/>
        </authorList>
    </citation>
    <scope>NUCLEOTIDE SEQUENCE [LARGE SCALE GENOMIC DNA]</scope>
    <source>
        <strain evidence="1 2">CECT 5862</strain>
    </source>
</reference>
<dbReference type="Proteomes" id="UP000570361">
    <property type="component" value="Unassembled WGS sequence"/>
</dbReference>
<protein>
    <submittedName>
        <fullName evidence="1">Uncharacterized protein</fullName>
    </submittedName>
</protein>
<keyword evidence="2" id="KW-1185">Reference proteome</keyword>
<sequence>MMNLEIYMIEQLQRYEMAALEQLARNGHIGQNDDTKLFPMRRRTHTFLILLLKAVRLDR</sequence>
<evidence type="ECO:0000313" key="1">
    <source>
        <dbReference type="EMBL" id="MBB3113575.1"/>
    </source>
</evidence>
<evidence type="ECO:0000313" key="2">
    <source>
        <dbReference type="Proteomes" id="UP000570361"/>
    </source>
</evidence>
<dbReference type="RefSeq" id="WP_183603655.1">
    <property type="nucleotide sequence ID" value="NZ_JACHXK010000020.1"/>
</dbReference>